<dbReference type="GeneID" id="94836543"/>
<evidence type="ECO:0000313" key="2">
    <source>
        <dbReference type="Proteomes" id="UP000179807"/>
    </source>
</evidence>
<dbReference type="RefSeq" id="XP_068362859.1">
    <property type="nucleotide sequence ID" value="XM_068501839.1"/>
</dbReference>
<organism evidence="1 2">
    <name type="scientific">Tritrichomonas foetus</name>
    <dbReference type="NCBI Taxonomy" id="1144522"/>
    <lineage>
        <taxon>Eukaryota</taxon>
        <taxon>Metamonada</taxon>
        <taxon>Parabasalia</taxon>
        <taxon>Tritrichomonadida</taxon>
        <taxon>Tritrichomonadidae</taxon>
        <taxon>Tritrichomonas</taxon>
    </lineage>
</organism>
<gene>
    <name evidence="1" type="ORF">TRFO_21230</name>
</gene>
<name>A0A1J4KEX0_9EUKA</name>
<dbReference type="Proteomes" id="UP000179807">
    <property type="component" value="Unassembled WGS sequence"/>
</dbReference>
<dbReference type="VEuPathDB" id="TrichDB:TRFO_21230"/>
<keyword evidence="2" id="KW-1185">Reference proteome</keyword>
<dbReference type="EMBL" id="MLAK01000631">
    <property type="protein sequence ID" value="OHT09723.1"/>
    <property type="molecule type" value="Genomic_DNA"/>
</dbReference>
<sequence length="186" mass="21510">MNDNLSSLINFDQENDEFLSSLYKENFPDQSEEGLFEFLEMIKDVEPENDEQELETRIPIIYPSHDYDRVDFIPPKQKVDKVSNTYIKSRTIDLHGYTKMSARESLLWFFCSPERDAKIINKINVGRGIHTSQFSENQTEVAKQERAMPLVVREVARMLGLPPPVSHRNNPGMVVITIPPLPESKK</sequence>
<protein>
    <submittedName>
        <fullName evidence="1">Uncharacterized protein</fullName>
    </submittedName>
</protein>
<proteinExistence type="predicted"/>
<reference evidence="1" key="1">
    <citation type="submission" date="2016-10" db="EMBL/GenBank/DDBJ databases">
        <authorList>
            <person name="Benchimol M."/>
            <person name="Almeida L.G."/>
            <person name="Vasconcelos A.T."/>
            <person name="Perreira-Neves A."/>
            <person name="Rosa I.A."/>
            <person name="Tasca T."/>
            <person name="Bogo M.R."/>
            <person name="de Souza W."/>
        </authorList>
    </citation>
    <scope>NUCLEOTIDE SEQUENCE [LARGE SCALE GENOMIC DNA]</scope>
    <source>
        <strain evidence="1">K</strain>
    </source>
</reference>
<accession>A0A1J4KEX0</accession>
<dbReference type="SUPFAM" id="SSF160443">
    <property type="entry name" value="SMR domain-like"/>
    <property type="match status" value="1"/>
</dbReference>
<dbReference type="AlphaFoldDB" id="A0A1J4KEX0"/>
<comment type="caution">
    <text evidence="1">The sequence shown here is derived from an EMBL/GenBank/DDBJ whole genome shotgun (WGS) entry which is preliminary data.</text>
</comment>
<dbReference type="InterPro" id="IPR036063">
    <property type="entry name" value="Smr_dom_sf"/>
</dbReference>
<evidence type="ECO:0000313" key="1">
    <source>
        <dbReference type="EMBL" id="OHT09723.1"/>
    </source>
</evidence>